<dbReference type="Gene3D" id="3.40.50.300">
    <property type="entry name" value="P-loop containing nucleotide triphosphate hydrolases"/>
    <property type="match status" value="1"/>
</dbReference>
<dbReference type="PANTHER" id="PTHR43297:SF2">
    <property type="entry name" value="DIPEPTIDE TRANSPORT ATP-BINDING PROTEIN DPPD"/>
    <property type="match status" value="1"/>
</dbReference>
<dbReference type="CDD" id="cd03257">
    <property type="entry name" value="ABC_NikE_OppD_transporters"/>
    <property type="match status" value="1"/>
</dbReference>
<dbReference type="PANTHER" id="PTHR43297">
    <property type="entry name" value="OLIGOPEPTIDE TRANSPORT ATP-BINDING PROTEIN APPD"/>
    <property type="match status" value="1"/>
</dbReference>
<keyword evidence="10 11" id="KW-0472">Membrane</keyword>
<evidence type="ECO:0000256" key="6">
    <source>
        <dbReference type="ARBA" id="ARBA00022692"/>
    </source>
</evidence>
<keyword evidence="4 11" id="KW-0813">Transport</keyword>
<evidence type="ECO:0000313" key="15">
    <source>
        <dbReference type="EMBL" id="GEP69269.1"/>
    </source>
</evidence>
<keyword evidence="8 15" id="KW-0067">ATP-binding</keyword>
<feature type="transmembrane region" description="Helical" evidence="11">
    <location>
        <begin position="37"/>
        <end position="59"/>
    </location>
</feature>
<dbReference type="PROSITE" id="PS50893">
    <property type="entry name" value="ABC_TRANSPORTER_2"/>
    <property type="match status" value="1"/>
</dbReference>
<protein>
    <submittedName>
        <fullName evidence="15">Peptide ABC transporter ATP-binding protein</fullName>
    </submittedName>
</protein>
<dbReference type="PROSITE" id="PS50928">
    <property type="entry name" value="ABC_TM1"/>
    <property type="match status" value="1"/>
</dbReference>
<dbReference type="Gene3D" id="1.10.3720.10">
    <property type="entry name" value="MetI-like"/>
    <property type="match status" value="1"/>
</dbReference>
<evidence type="ECO:0000256" key="10">
    <source>
        <dbReference type="ARBA" id="ARBA00023136"/>
    </source>
</evidence>
<keyword evidence="6 11" id="KW-0812">Transmembrane</keyword>
<feature type="transmembrane region" description="Helical" evidence="11">
    <location>
        <begin position="100"/>
        <end position="122"/>
    </location>
</feature>
<dbReference type="InterPro" id="IPR050388">
    <property type="entry name" value="ABC_Ni/Peptide_Import"/>
</dbReference>
<gene>
    <name evidence="15" type="ORF">CSO01_19840</name>
</gene>
<evidence type="ECO:0000256" key="11">
    <source>
        <dbReference type="RuleBase" id="RU363032"/>
    </source>
</evidence>
<dbReference type="GO" id="GO:0005886">
    <property type="term" value="C:plasma membrane"/>
    <property type="evidence" value="ECO:0007669"/>
    <property type="project" value="UniProtKB-SubCell"/>
</dbReference>
<sequence length="625" mass="64617">MSTATETAPPATDTPPAATAPSVRARSGATRFLTSPMAVVSLVLLAAFVVVAVVGPTVWGDAASATRPDAVLLPASGDHWFGTDALGRDIFARVMVATRLSLVMALSATAAGAVAGVLLGGLPVAFGARVQRAASAVITTWLAFPVLLVAMLVVILLDAGTVTAVIALAVTMTPSFARLTQTLAARVGGSEYLAAARLLGISRTRQLTRYVVPNIAEPVIVNVTLSIGGGLLALSSLSFLGVGVQPPDFDWGRLLSDGFDQVYTSSAAALGPGAVIILAGLTFGMLGESMAAHLRGGRTRSVGRGGPGALAVAPMPVALAEPVVGALLEVRGLRVTFPGPHGPRAVVRGVDLVLMPGEIVGVVGESGSGKSVTMTAIAGLADPTAHVHADRMLLRGEDLLALSPRDRSAALRAIGMVFQDSLTALNPALRVGTQLAEVPRAARVAGTARPSRRAAHQTAVAALGAVQITDPERRARQFPHEFSGGMRQRALIAMAQMSGPPLLVADEPTTALDVTVQRQVLTLLRRQCAENGQTAVVVSHDIAVLGELCERLVVMYQGEVVDAFPTADLRTPERLAHPYSRALVRALPDLSTDVTQPLATVEALLVAPGSGPEDRPEDRPEEEVA</sequence>
<evidence type="ECO:0000256" key="8">
    <source>
        <dbReference type="ARBA" id="ARBA00022840"/>
    </source>
</evidence>
<dbReference type="SMART" id="SM00382">
    <property type="entry name" value="AAA"/>
    <property type="match status" value="1"/>
</dbReference>
<dbReference type="AlphaFoldDB" id="A0A512PDI3"/>
<keyword evidence="5" id="KW-1003">Cell membrane</keyword>
<dbReference type="EMBL" id="BKAL01000006">
    <property type="protein sequence ID" value="GEP69269.1"/>
    <property type="molecule type" value="Genomic_DNA"/>
</dbReference>
<evidence type="ECO:0000313" key="16">
    <source>
        <dbReference type="Proteomes" id="UP000321798"/>
    </source>
</evidence>
<feature type="region of interest" description="Disordered" evidence="12">
    <location>
        <begin position="1"/>
        <end position="21"/>
    </location>
</feature>
<dbReference type="InterPro" id="IPR003439">
    <property type="entry name" value="ABC_transporter-like_ATP-bd"/>
</dbReference>
<reference evidence="15 16" key="1">
    <citation type="submission" date="2019-07" db="EMBL/GenBank/DDBJ databases">
        <title>Whole genome shotgun sequence of Cellulomonas soli NBRC 109434.</title>
        <authorList>
            <person name="Hosoyama A."/>
            <person name="Uohara A."/>
            <person name="Ohji S."/>
            <person name="Ichikawa N."/>
        </authorList>
    </citation>
    <scope>NUCLEOTIDE SEQUENCE [LARGE SCALE GENOMIC DNA]</scope>
    <source>
        <strain evidence="15 16">NBRC 109434</strain>
    </source>
</reference>
<evidence type="ECO:0000256" key="4">
    <source>
        <dbReference type="ARBA" id="ARBA00022448"/>
    </source>
</evidence>
<dbReference type="GO" id="GO:0005524">
    <property type="term" value="F:ATP binding"/>
    <property type="evidence" value="ECO:0007669"/>
    <property type="project" value="UniProtKB-KW"/>
</dbReference>
<feature type="transmembrane region" description="Helical" evidence="11">
    <location>
        <begin position="142"/>
        <end position="170"/>
    </location>
</feature>
<feature type="transmembrane region" description="Helical" evidence="11">
    <location>
        <begin position="262"/>
        <end position="286"/>
    </location>
</feature>
<dbReference type="GO" id="GO:0016887">
    <property type="term" value="F:ATP hydrolysis activity"/>
    <property type="evidence" value="ECO:0007669"/>
    <property type="project" value="InterPro"/>
</dbReference>
<dbReference type="SUPFAM" id="SSF161098">
    <property type="entry name" value="MetI-like"/>
    <property type="match status" value="1"/>
</dbReference>
<feature type="domain" description="ABC transporter" evidence="13">
    <location>
        <begin position="330"/>
        <end position="582"/>
    </location>
</feature>
<comment type="subcellular location">
    <subcellularLocation>
        <location evidence="11">Cell membrane</location>
        <topology evidence="11">Multi-pass membrane protein</topology>
    </subcellularLocation>
    <subcellularLocation>
        <location evidence="2">Cell membrane</location>
        <topology evidence="2">Peripheral membrane protein</topology>
    </subcellularLocation>
    <subcellularLocation>
        <location evidence="1">Membrane</location>
        <topology evidence="1">Multi-pass membrane protein</topology>
    </subcellularLocation>
</comment>
<comment type="caution">
    <text evidence="15">The sequence shown here is derived from an EMBL/GenBank/DDBJ whole genome shotgun (WGS) entry which is preliminary data.</text>
</comment>
<dbReference type="Pfam" id="PF00528">
    <property type="entry name" value="BPD_transp_1"/>
    <property type="match status" value="1"/>
</dbReference>
<proteinExistence type="inferred from homology"/>
<comment type="similarity">
    <text evidence="11">Belongs to the binding-protein-dependent transport system permease family.</text>
</comment>
<dbReference type="RefSeq" id="WP_146953013.1">
    <property type="nucleotide sequence ID" value="NZ_BAABBJ010000006.1"/>
</dbReference>
<name>A0A512PDI3_9CELL</name>
<evidence type="ECO:0000256" key="3">
    <source>
        <dbReference type="ARBA" id="ARBA00005417"/>
    </source>
</evidence>
<evidence type="ECO:0000256" key="12">
    <source>
        <dbReference type="SAM" id="MobiDB-lite"/>
    </source>
</evidence>
<dbReference type="InterPro" id="IPR003593">
    <property type="entry name" value="AAA+_ATPase"/>
</dbReference>
<evidence type="ECO:0000256" key="7">
    <source>
        <dbReference type="ARBA" id="ARBA00022741"/>
    </source>
</evidence>
<keyword evidence="16" id="KW-1185">Reference proteome</keyword>
<evidence type="ECO:0000259" key="14">
    <source>
        <dbReference type="PROSITE" id="PS50928"/>
    </source>
</evidence>
<evidence type="ECO:0000256" key="1">
    <source>
        <dbReference type="ARBA" id="ARBA00004141"/>
    </source>
</evidence>
<accession>A0A512PDI3</accession>
<keyword evidence="9 11" id="KW-1133">Transmembrane helix</keyword>
<dbReference type="GO" id="GO:0055085">
    <property type="term" value="P:transmembrane transport"/>
    <property type="evidence" value="ECO:0007669"/>
    <property type="project" value="InterPro"/>
</dbReference>
<evidence type="ECO:0000259" key="13">
    <source>
        <dbReference type="PROSITE" id="PS50893"/>
    </source>
</evidence>
<evidence type="ECO:0000256" key="5">
    <source>
        <dbReference type="ARBA" id="ARBA00022475"/>
    </source>
</evidence>
<dbReference type="InterPro" id="IPR035906">
    <property type="entry name" value="MetI-like_sf"/>
</dbReference>
<feature type="domain" description="ABC transmembrane type-1" evidence="14">
    <location>
        <begin position="98"/>
        <end position="287"/>
    </location>
</feature>
<dbReference type="Pfam" id="PF12911">
    <property type="entry name" value="OppC_N"/>
    <property type="match status" value="1"/>
</dbReference>
<dbReference type="InterPro" id="IPR000515">
    <property type="entry name" value="MetI-like"/>
</dbReference>
<organism evidence="15 16">
    <name type="scientific">Cellulomonas soli</name>
    <dbReference type="NCBI Taxonomy" id="931535"/>
    <lineage>
        <taxon>Bacteria</taxon>
        <taxon>Bacillati</taxon>
        <taxon>Actinomycetota</taxon>
        <taxon>Actinomycetes</taxon>
        <taxon>Micrococcales</taxon>
        <taxon>Cellulomonadaceae</taxon>
        <taxon>Cellulomonas</taxon>
    </lineage>
</organism>
<comment type="similarity">
    <text evidence="3">Belongs to the ABC transporter superfamily.</text>
</comment>
<dbReference type="InterPro" id="IPR027417">
    <property type="entry name" value="P-loop_NTPase"/>
</dbReference>
<evidence type="ECO:0000256" key="2">
    <source>
        <dbReference type="ARBA" id="ARBA00004202"/>
    </source>
</evidence>
<feature type="transmembrane region" description="Helical" evidence="11">
    <location>
        <begin position="219"/>
        <end position="242"/>
    </location>
</feature>
<keyword evidence="7" id="KW-0547">Nucleotide-binding</keyword>
<dbReference type="InterPro" id="IPR025966">
    <property type="entry name" value="OppC_N"/>
</dbReference>
<dbReference type="OrthoDB" id="3677453at2"/>
<dbReference type="Pfam" id="PF00005">
    <property type="entry name" value="ABC_tran"/>
    <property type="match status" value="1"/>
</dbReference>
<dbReference type="Proteomes" id="UP000321798">
    <property type="component" value="Unassembled WGS sequence"/>
</dbReference>
<dbReference type="SUPFAM" id="SSF52540">
    <property type="entry name" value="P-loop containing nucleoside triphosphate hydrolases"/>
    <property type="match status" value="1"/>
</dbReference>
<dbReference type="CDD" id="cd06261">
    <property type="entry name" value="TM_PBP2"/>
    <property type="match status" value="1"/>
</dbReference>
<evidence type="ECO:0000256" key="9">
    <source>
        <dbReference type="ARBA" id="ARBA00022989"/>
    </source>
</evidence>